<dbReference type="GO" id="GO:0005525">
    <property type="term" value="F:GTP binding"/>
    <property type="evidence" value="ECO:0007669"/>
    <property type="project" value="InterPro"/>
</dbReference>
<protein>
    <recommendedName>
        <fullName evidence="2">Dynamin-type G domain-containing protein</fullName>
    </recommendedName>
</protein>
<dbReference type="Proteomes" id="UP000035740">
    <property type="component" value="Unassembled WGS sequence"/>
</dbReference>
<dbReference type="InterPro" id="IPR027417">
    <property type="entry name" value="P-loop_NTPase"/>
</dbReference>
<dbReference type="OMA" id="KQRTEAH"/>
<dbReference type="InterPro" id="IPR045063">
    <property type="entry name" value="Dynamin_N"/>
</dbReference>
<dbReference type="EMBL" id="KQ090337">
    <property type="protein sequence ID" value="KMS97225.1"/>
    <property type="molecule type" value="Genomic_DNA"/>
</dbReference>
<dbReference type="Pfam" id="PF00350">
    <property type="entry name" value="Dynamin_N"/>
    <property type="match status" value="1"/>
</dbReference>
<dbReference type="KEGG" id="bvg:104908624"/>
<dbReference type="GO" id="GO:0005874">
    <property type="term" value="C:microtubule"/>
    <property type="evidence" value="ECO:0007669"/>
    <property type="project" value="TreeGrafter"/>
</dbReference>
<feature type="region of interest" description="Disordered" evidence="1">
    <location>
        <begin position="1"/>
        <end position="48"/>
    </location>
</feature>
<dbReference type="InterPro" id="IPR022812">
    <property type="entry name" value="Dynamin"/>
</dbReference>
<dbReference type="Gene3D" id="3.40.50.300">
    <property type="entry name" value="P-loop containing nucleotide triphosphate hydrolases"/>
    <property type="match status" value="1"/>
</dbReference>
<dbReference type="GO" id="GO:0000911">
    <property type="term" value="P:cytokinesis by cell plate formation"/>
    <property type="evidence" value="ECO:0007669"/>
    <property type="project" value="EnsemblPlants"/>
</dbReference>
<dbReference type="KEGG" id="bvg:104891510"/>
<dbReference type="GO" id="GO:0003924">
    <property type="term" value="F:GTPase activity"/>
    <property type="evidence" value="ECO:0007669"/>
    <property type="project" value="InterPro"/>
</dbReference>
<dbReference type="InterPro" id="IPR030381">
    <property type="entry name" value="G_DYNAMIN_dom"/>
</dbReference>
<feature type="domain" description="Dynamin-type G" evidence="2">
    <location>
        <begin position="71"/>
        <end position="358"/>
    </location>
</feature>
<dbReference type="Gramene" id="KMS97225">
    <property type="protein sequence ID" value="KMS97225"/>
    <property type="gene ID" value="BVRB_7g177430"/>
</dbReference>
<dbReference type="GO" id="GO:0008017">
    <property type="term" value="F:microtubule binding"/>
    <property type="evidence" value="ECO:0007669"/>
    <property type="project" value="TreeGrafter"/>
</dbReference>
<gene>
    <name evidence="3" type="ORF">BVRB_7g177430</name>
</gene>
<accession>A0A0J8E288</accession>
<evidence type="ECO:0000313" key="3">
    <source>
        <dbReference type="EMBL" id="KMS97225.1"/>
    </source>
</evidence>
<dbReference type="OrthoDB" id="5061070at2759"/>
<dbReference type="SUPFAM" id="SSF52540">
    <property type="entry name" value="P-loop containing nucleoside triphosphate hydrolases"/>
    <property type="match status" value="1"/>
</dbReference>
<feature type="compositionally biased region" description="Low complexity" evidence="1">
    <location>
        <begin position="10"/>
        <end position="26"/>
    </location>
</feature>
<feature type="region of interest" description="Disordered" evidence="1">
    <location>
        <begin position="634"/>
        <end position="682"/>
    </location>
</feature>
<dbReference type="GO" id="GO:0009504">
    <property type="term" value="C:cell plate"/>
    <property type="evidence" value="ECO:0007669"/>
    <property type="project" value="EnsemblPlants"/>
</dbReference>
<dbReference type="FunFam" id="3.40.50.300:FF:001030">
    <property type="entry name" value="Dynamin-related protein 5A"/>
    <property type="match status" value="1"/>
</dbReference>
<evidence type="ECO:0000256" key="1">
    <source>
        <dbReference type="SAM" id="MobiDB-lite"/>
    </source>
</evidence>
<dbReference type="CDD" id="cd08771">
    <property type="entry name" value="DLP_1"/>
    <property type="match status" value="1"/>
</dbReference>
<dbReference type="SMART" id="SM00053">
    <property type="entry name" value="DYNc"/>
    <property type="match status" value="1"/>
</dbReference>
<dbReference type="PROSITE" id="PS51718">
    <property type="entry name" value="G_DYNAMIN_2"/>
    <property type="match status" value="1"/>
</dbReference>
<organism evidence="3 4">
    <name type="scientific">Beta vulgaris subsp. vulgaris</name>
    <name type="common">Beet</name>
    <dbReference type="NCBI Taxonomy" id="3555"/>
    <lineage>
        <taxon>Eukaryota</taxon>
        <taxon>Viridiplantae</taxon>
        <taxon>Streptophyta</taxon>
        <taxon>Embryophyta</taxon>
        <taxon>Tracheophyta</taxon>
        <taxon>Spermatophyta</taxon>
        <taxon>Magnoliopsida</taxon>
        <taxon>eudicotyledons</taxon>
        <taxon>Gunneridae</taxon>
        <taxon>Pentapetalae</taxon>
        <taxon>Caryophyllales</taxon>
        <taxon>Chenopodiaceae</taxon>
        <taxon>Betoideae</taxon>
        <taxon>Beta</taxon>
    </lineage>
</organism>
<dbReference type="PANTHER" id="PTHR11566:SF169">
    <property type="entry name" value="DYNAMIN-LIKE PROTEIN C"/>
    <property type="match status" value="1"/>
</dbReference>
<keyword evidence="4" id="KW-1185">Reference proteome</keyword>
<evidence type="ECO:0000313" key="4">
    <source>
        <dbReference type="Proteomes" id="UP000035740"/>
    </source>
</evidence>
<name>A0A0J8E288_BETVV</name>
<evidence type="ECO:0000259" key="2">
    <source>
        <dbReference type="PROSITE" id="PS51718"/>
    </source>
</evidence>
<sequence length="828" mass="91798">MANPTTFLNTPTKTPSKTSSSSSQSSKRQHHQITQNPNPNPNSSMSSHNEFKSRFEAYNRLQAAAVAFGEKLPIPEIVAIGGQSDGKSSLLEALLGFRFNVREVEMGTRRPLILQMVHDSSAFEPRCRFQDEDSEEYGSPITLASSIADTIKSRTETLLKKTNTAVSSQPIVMRAEYAYCPNLTIIDTPGFVLKAKKGEPESTPDEILSMVKSLASPPHRILLFLQQSSVEWCSSLWLDAIRDIDPTFRRTIIVVSKFDNRLKEFSDRWEVDRYLSASGYLGENIRPFYVALPKERNTISNEEFRRQISQVDSEVLRHLREGVKGGFDEEKFRPFIGFTSIKEFLESELQKRYKEAAPATLALLEQRCSEVTYELAKMDTKIQATSDVAHLRRSAMLHTASISSHVGSLIDGAADPPPEQWGKTTDEERLHSGIGGWPGVTADIKPPNSTLRLYGGAAFERVMHEIRCAAYSIDCPQVSREKVANILLAHAGRGGSRGITEAAAEIARTAARSFLAPLLDTACDRLAFVLVNLFDLASERNHCQNSDYGKKTGDMDGYVGFHAALRCSFDRFIKDLAKQCKQLVRHHLDSVTSPYSLACYESDVHGGFITSLYRQVSPASLCPDLSDGTRALQHESMSNQENIPPEKNARETTPGKGPEGREALRESQMTVPETPSPDQPGDLVYGLVKKEAGNCIEVGARKRHPRILGNSRHNANLFFGSGDNGSRSGSAYADICSSAALHFARIREVLVEKSVTTALNSGFLTPCRERLMVSIGIDLFAVNDEKFMEMFVAPGAIDVLQNEMQSLQKRQKVLQCCLNEFKSVARTL</sequence>
<proteinExistence type="predicted"/>
<dbReference type="InterPro" id="IPR001401">
    <property type="entry name" value="Dynamin_GTPase"/>
</dbReference>
<dbReference type="AlphaFoldDB" id="A0A0J8E288"/>
<dbReference type="GO" id="GO:0016020">
    <property type="term" value="C:membrane"/>
    <property type="evidence" value="ECO:0007669"/>
    <property type="project" value="TreeGrafter"/>
</dbReference>
<dbReference type="PRINTS" id="PR00195">
    <property type="entry name" value="DYNAMIN"/>
</dbReference>
<dbReference type="PANTHER" id="PTHR11566">
    <property type="entry name" value="DYNAMIN"/>
    <property type="match status" value="1"/>
</dbReference>
<dbReference type="eggNOG" id="KOG0446">
    <property type="taxonomic scope" value="Eukaryota"/>
</dbReference>
<reference evidence="3 4" key="1">
    <citation type="journal article" date="2014" name="Nature">
        <title>The genome of the recently domesticated crop plant sugar beet (Beta vulgaris).</title>
        <authorList>
            <person name="Dohm J.C."/>
            <person name="Minoche A.E."/>
            <person name="Holtgrawe D."/>
            <person name="Capella-Gutierrez S."/>
            <person name="Zakrzewski F."/>
            <person name="Tafer H."/>
            <person name="Rupp O."/>
            <person name="Sorensen T.R."/>
            <person name="Stracke R."/>
            <person name="Reinhardt R."/>
            <person name="Goesmann A."/>
            <person name="Kraft T."/>
            <person name="Schulz B."/>
            <person name="Stadler P.F."/>
            <person name="Schmidt T."/>
            <person name="Gabaldon T."/>
            <person name="Lehrach H."/>
            <person name="Weisshaar B."/>
            <person name="Himmelbauer H."/>
        </authorList>
    </citation>
    <scope>NUCLEOTIDE SEQUENCE [LARGE SCALE GENOMIC DNA]</scope>
    <source>
        <tissue evidence="3">Taproot</tissue>
    </source>
</reference>